<sequence>MLGAPSVEIQRLPSESNATLSGQLMGETLSFGKPEK</sequence>
<proteinExistence type="predicted"/>
<feature type="region of interest" description="Disordered" evidence="1">
    <location>
        <begin position="1"/>
        <end position="36"/>
    </location>
</feature>
<feature type="compositionally biased region" description="Polar residues" evidence="1">
    <location>
        <begin position="13"/>
        <end position="22"/>
    </location>
</feature>
<protein>
    <submittedName>
        <fullName evidence="2">Uncharacterized protein</fullName>
    </submittedName>
</protein>
<dbReference type="EMBL" id="MDHH01000001">
    <property type="protein sequence ID" value="OUE04273.1"/>
    <property type="molecule type" value="Genomic_DNA"/>
</dbReference>
<dbReference type="AlphaFoldDB" id="A0A251XM40"/>
<keyword evidence="3" id="KW-1185">Reference proteome</keyword>
<comment type="caution">
    <text evidence="2">The sequence shown here is derived from an EMBL/GenBank/DDBJ whole genome shotgun (WGS) entry which is preliminary data.</text>
</comment>
<dbReference type="Proteomes" id="UP000195062">
    <property type="component" value="Unassembled WGS sequence"/>
</dbReference>
<reference evidence="2 3" key="1">
    <citation type="submission" date="2016-08" db="EMBL/GenBank/DDBJ databases">
        <title>Genome sequence of Clavibacter michiganensis subsp. michiganensis strain CASJ007.</title>
        <authorList>
            <person name="Thapa S.P."/>
            <person name="Coaker G."/>
        </authorList>
    </citation>
    <scope>NUCLEOTIDE SEQUENCE [LARGE SCALE GENOMIC DNA]</scope>
    <source>
        <strain evidence="2">CASJ007</strain>
    </source>
</reference>
<evidence type="ECO:0000313" key="2">
    <source>
        <dbReference type="EMBL" id="OUE04273.1"/>
    </source>
</evidence>
<gene>
    <name evidence="2" type="ORF">CMMCAS07_04955</name>
</gene>
<evidence type="ECO:0000313" key="3">
    <source>
        <dbReference type="Proteomes" id="UP000195062"/>
    </source>
</evidence>
<evidence type="ECO:0000256" key="1">
    <source>
        <dbReference type="SAM" id="MobiDB-lite"/>
    </source>
</evidence>
<name>A0A251XM40_CLAMM</name>
<organism evidence="2 3">
    <name type="scientific">Clavibacter michiganensis subsp. michiganensis</name>
    <dbReference type="NCBI Taxonomy" id="33013"/>
    <lineage>
        <taxon>Bacteria</taxon>
        <taxon>Bacillati</taxon>
        <taxon>Actinomycetota</taxon>
        <taxon>Actinomycetes</taxon>
        <taxon>Micrococcales</taxon>
        <taxon>Microbacteriaceae</taxon>
        <taxon>Clavibacter</taxon>
    </lineage>
</organism>
<accession>A0A251XM40</accession>